<proteinExistence type="predicted"/>
<name>A0A914H4X6_GLORO</name>
<accession>A0A914H4X6</accession>
<protein>
    <submittedName>
        <fullName evidence="2">Uncharacterized protein</fullName>
    </submittedName>
</protein>
<reference evidence="2" key="1">
    <citation type="submission" date="2022-11" db="UniProtKB">
        <authorList>
            <consortium name="WormBaseParasite"/>
        </authorList>
    </citation>
    <scope>IDENTIFICATION</scope>
</reference>
<keyword evidence="1" id="KW-1185">Reference proteome</keyword>
<organism evidence="1 2">
    <name type="scientific">Globodera rostochiensis</name>
    <name type="common">Golden nematode worm</name>
    <name type="synonym">Heterodera rostochiensis</name>
    <dbReference type="NCBI Taxonomy" id="31243"/>
    <lineage>
        <taxon>Eukaryota</taxon>
        <taxon>Metazoa</taxon>
        <taxon>Ecdysozoa</taxon>
        <taxon>Nematoda</taxon>
        <taxon>Chromadorea</taxon>
        <taxon>Rhabditida</taxon>
        <taxon>Tylenchina</taxon>
        <taxon>Tylenchomorpha</taxon>
        <taxon>Tylenchoidea</taxon>
        <taxon>Heteroderidae</taxon>
        <taxon>Heteroderinae</taxon>
        <taxon>Globodera</taxon>
    </lineage>
</organism>
<dbReference type="Proteomes" id="UP000887572">
    <property type="component" value="Unplaced"/>
</dbReference>
<evidence type="ECO:0000313" key="1">
    <source>
        <dbReference type="Proteomes" id="UP000887572"/>
    </source>
</evidence>
<dbReference type="WBParaSite" id="Gr19_v10_g13271.t1">
    <property type="protein sequence ID" value="Gr19_v10_g13271.t1"/>
    <property type="gene ID" value="Gr19_v10_g13271"/>
</dbReference>
<sequence length="109" mass="12689">MCLTCSIRQDEGSFIFKQPMSNKMIVLTRCETSGEEGIRVSQHENGRIFRESYIPSDMENWMVKSLLRGLSFRTFAFVSVSLAFGTRLTSDIRYYNHFFPPQLFLTPFV</sequence>
<evidence type="ECO:0000313" key="2">
    <source>
        <dbReference type="WBParaSite" id="Gr19_v10_g13271.t1"/>
    </source>
</evidence>
<dbReference type="AlphaFoldDB" id="A0A914H4X6"/>